<protein>
    <recommendedName>
        <fullName evidence="3">HMA domain-containing protein</fullName>
    </recommendedName>
</protein>
<dbReference type="PANTHER" id="PTHR45811:SF50">
    <property type="entry name" value="HEAVY METAL-ASSOCIATED ISOPRENYLATED PLANT PROTEIN 12-RELATED"/>
    <property type="match status" value="1"/>
</dbReference>
<accession>A0A059C3Z8</accession>
<dbReference type="PANTHER" id="PTHR45811">
    <property type="entry name" value="COPPER TRANSPORT PROTEIN FAMILY-RELATED"/>
    <property type="match status" value="1"/>
</dbReference>
<keyword evidence="1" id="KW-0479">Metal-binding</keyword>
<organism evidence="2">
    <name type="scientific">Eucalyptus grandis</name>
    <name type="common">Flooded gum</name>
    <dbReference type="NCBI Taxonomy" id="71139"/>
    <lineage>
        <taxon>Eukaryota</taxon>
        <taxon>Viridiplantae</taxon>
        <taxon>Streptophyta</taxon>
        <taxon>Embryophyta</taxon>
        <taxon>Tracheophyta</taxon>
        <taxon>Spermatophyta</taxon>
        <taxon>Magnoliopsida</taxon>
        <taxon>eudicotyledons</taxon>
        <taxon>Gunneridae</taxon>
        <taxon>Pentapetalae</taxon>
        <taxon>rosids</taxon>
        <taxon>malvids</taxon>
        <taxon>Myrtales</taxon>
        <taxon>Myrtaceae</taxon>
        <taxon>Myrtoideae</taxon>
        <taxon>Eucalypteae</taxon>
        <taxon>Eucalyptus</taxon>
    </lineage>
</organism>
<dbReference type="GO" id="GO:0046872">
    <property type="term" value="F:metal ion binding"/>
    <property type="evidence" value="ECO:0007669"/>
    <property type="project" value="UniProtKB-KW"/>
</dbReference>
<gene>
    <name evidence="2" type="ORF">EUGRSUZ_E01525</name>
</gene>
<evidence type="ECO:0000256" key="1">
    <source>
        <dbReference type="ARBA" id="ARBA00022723"/>
    </source>
</evidence>
<dbReference type="InterPro" id="IPR051863">
    <property type="entry name" value="HIPP"/>
</dbReference>
<dbReference type="STRING" id="71139.A0A059C3Z8"/>
<dbReference type="Gramene" id="KCW73082">
    <property type="protein sequence ID" value="KCW73082"/>
    <property type="gene ID" value="EUGRSUZ_E01525"/>
</dbReference>
<dbReference type="EMBL" id="KK198757">
    <property type="protein sequence ID" value="KCW73082.1"/>
    <property type="molecule type" value="Genomic_DNA"/>
</dbReference>
<name>A0A059C3Z8_EUCGR</name>
<sequence>MKKLVVKLDVNDDSDGSKATQAVSDSGWITSLTMDVKDNKLMVLGDFDPVNVVRTLRNSWRTEIVSVGPAKEYDG</sequence>
<dbReference type="Gene3D" id="3.30.70.100">
    <property type="match status" value="1"/>
</dbReference>
<evidence type="ECO:0000313" key="2">
    <source>
        <dbReference type="EMBL" id="KCW73082.1"/>
    </source>
</evidence>
<dbReference type="InParanoid" id="A0A059C3Z8"/>
<reference evidence="2" key="1">
    <citation type="submission" date="2013-07" db="EMBL/GenBank/DDBJ databases">
        <title>The genome of Eucalyptus grandis.</title>
        <authorList>
            <person name="Schmutz J."/>
            <person name="Hayes R."/>
            <person name="Myburg A."/>
            <person name="Tuskan G."/>
            <person name="Grattapaglia D."/>
            <person name="Rokhsar D.S."/>
        </authorList>
    </citation>
    <scope>NUCLEOTIDE SEQUENCE</scope>
    <source>
        <tissue evidence="2">Leaf extractions</tissue>
    </source>
</reference>
<dbReference type="AlphaFoldDB" id="A0A059C3Z8"/>
<proteinExistence type="predicted"/>
<evidence type="ECO:0008006" key="3">
    <source>
        <dbReference type="Google" id="ProtNLM"/>
    </source>
</evidence>